<dbReference type="SUPFAM" id="SSF53474">
    <property type="entry name" value="alpha/beta-Hydrolases"/>
    <property type="match status" value="1"/>
</dbReference>
<evidence type="ECO:0000256" key="1">
    <source>
        <dbReference type="ARBA" id="ARBA00022801"/>
    </source>
</evidence>
<dbReference type="GO" id="GO:0005737">
    <property type="term" value="C:cytoplasm"/>
    <property type="evidence" value="ECO:0007669"/>
    <property type="project" value="TreeGrafter"/>
</dbReference>
<gene>
    <name evidence="3" type="ORF">HK57_00438</name>
</gene>
<dbReference type="Proteomes" id="UP000053475">
    <property type="component" value="Unassembled WGS sequence"/>
</dbReference>
<sequence>MRILCLHGAGTNSRIFEAQTAAIRYELGDNHTYDFVDGGVPWNMHAEVKNIALEDEPVYAFIDPADSETGVTAYKNMMDYLEEEGPYDGVIAFSQAATMILTYLVHVARENALGQNTPTPFKFAIFISITHCPVDYEAFMRGRIVEICPENAKGVVGIPTVHIWGALDDDPESASKAAQVCKDDVKWVYVHERGHEVPGAASGVETTRIVNNIRRALETANDLESGQEV</sequence>
<dbReference type="PANTHER" id="PTHR48070:SF6">
    <property type="entry name" value="ESTERASE OVCA2"/>
    <property type="match status" value="1"/>
</dbReference>
<proteinExistence type="predicted"/>
<evidence type="ECO:0000313" key="4">
    <source>
        <dbReference type="Proteomes" id="UP000053475"/>
    </source>
</evidence>
<feature type="domain" description="Serine hydrolase" evidence="2">
    <location>
        <begin position="1"/>
        <end position="204"/>
    </location>
</feature>
<dbReference type="PANTHER" id="PTHR48070">
    <property type="entry name" value="ESTERASE OVCA2"/>
    <property type="match status" value="1"/>
</dbReference>
<dbReference type="Gene3D" id="3.40.50.1820">
    <property type="entry name" value="alpha/beta hydrolase"/>
    <property type="match status" value="1"/>
</dbReference>
<dbReference type="Pfam" id="PF03959">
    <property type="entry name" value="FSH1"/>
    <property type="match status" value="1"/>
</dbReference>
<keyword evidence="1" id="KW-0378">Hydrolase</keyword>
<dbReference type="InterPro" id="IPR050593">
    <property type="entry name" value="LovG"/>
</dbReference>
<evidence type="ECO:0000313" key="3">
    <source>
        <dbReference type="EMBL" id="KIA75758.1"/>
    </source>
</evidence>
<dbReference type="GO" id="GO:0005634">
    <property type="term" value="C:nucleus"/>
    <property type="evidence" value="ECO:0007669"/>
    <property type="project" value="TreeGrafter"/>
</dbReference>
<evidence type="ECO:0000259" key="2">
    <source>
        <dbReference type="Pfam" id="PF03959"/>
    </source>
</evidence>
<keyword evidence="4" id="KW-1185">Reference proteome</keyword>
<dbReference type="AlphaFoldDB" id="A0A0C1E6L2"/>
<dbReference type="InterPro" id="IPR029058">
    <property type="entry name" value="AB_hydrolase_fold"/>
</dbReference>
<protein>
    <recommendedName>
        <fullName evidence="2">Serine hydrolase domain-containing protein</fullName>
    </recommendedName>
</protein>
<dbReference type="InterPro" id="IPR005645">
    <property type="entry name" value="FSH-like_dom"/>
</dbReference>
<organism evidence="3 4">
    <name type="scientific">Aspergillus ustus</name>
    <dbReference type="NCBI Taxonomy" id="40382"/>
    <lineage>
        <taxon>Eukaryota</taxon>
        <taxon>Fungi</taxon>
        <taxon>Dikarya</taxon>
        <taxon>Ascomycota</taxon>
        <taxon>Pezizomycotina</taxon>
        <taxon>Eurotiomycetes</taxon>
        <taxon>Eurotiomycetidae</taxon>
        <taxon>Eurotiales</taxon>
        <taxon>Aspergillaceae</taxon>
        <taxon>Aspergillus</taxon>
        <taxon>Aspergillus subgen. Nidulantes</taxon>
    </lineage>
</organism>
<dbReference type="GO" id="GO:0019748">
    <property type="term" value="P:secondary metabolic process"/>
    <property type="evidence" value="ECO:0007669"/>
    <property type="project" value="TreeGrafter"/>
</dbReference>
<accession>A0A0C1E6L2</accession>
<reference evidence="3 4" key="1">
    <citation type="submission" date="2014-11" db="EMBL/GenBank/DDBJ databases">
        <title>Genomics derived discovery of secondary metabolites biosynthetic gene clusters in Aspergillus ustus.</title>
        <authorList>
            <person name="Pi B."/>
            <person name="Dai F."/>
            <person name="Song X."/>
            <person name="Zhu C."/>
            <person name="Li H."/>
            <person name="Yu D."/>
        </authorList>
    </citation>
    <scope>NUCLEOTIDE SEQUENCE [LARGE SCALE GENOMIC DNA]</scope>
    <source>
        <strain evidence="3 4">3.3904</strain>
    </source>
</reference>
<dbReference type="EMBL" id="JOMC01000039">
    <property type="protein sequence ID" value="KIA75758.1"/>
    <property type="molecule type" value="Genomic_DNA"/>
</dbReference>
<name>A0A0C1E6L2_ASPUT</name>
<comment type="caution">
    <text evidence="3">The sequence shown here is derived from an EMBL/GenBank/DDBJ whole genome shotgun (WGS) entry which is preliminary data.</text>
</comment>
<dbReference type="GO" id="GO:0016787">
    <property type="term" value="F:hydrolase activity"/>
    <property type="evidence" value="ECO:0007669"/>
    <property type="project" value="UniProtKB-KW"/>
</dbReference>